<keyword evidence="2 6" id="KW-0732">Signal</keyword>
<evidence type="ECO:0000313" key="8">
    <source>
        <dbReference type="EMBL" id="KGT80814.1"/>
    </source>
</evidence>
<accession>A0A0A3Y5G8</accession>
<dbReference type="Gene3D" id="2.40.160.20">
    <property type="match status" value="1"/>
</dbReference>
<dbReference type="InterPro" id="IPR051692">
    <property type="entry name" value="OMP-like"/>
</dbReference>
<evidence type="ECO:0000313" key="9">
    <source>
        <dbReference type="Proteomes" id="UP000030377"/>
    </source>
</evidence>
<comment type="caution">
    <text evidence="8">The sequence shown here is derived from an EMBL/GenBank/DDBJ whole genome shotgun (WGS) entry which is preliminary data.</text>
</comment>
<dbReference type="EMBL" id="JRPN01000003">
    <property type="protein sequence ID" value="KGT80814.1"/>
    <property type="molecule type" value="Genomic_DNA"/>
</dbReference>
<dbReference type="STRING" id="375.BKD09_RS09005"/>
<dbReference type="Pfam" id="PF13505">
    <property type="entry name" value="OMP_b-brl"/>
    <property type="match status" value="1"/>
</dbReference>
<dbReference type="InterPro" id="IPR027385">
    <property type="entry name" value="Beta-barrel_OMP"/>
</dbReference>
<dbReference type="SUPFAM" id="SSF56925">
    <property type="entry name" value="OMPA-like"/>
    <property type="match status" value="1"/>
</dbReference>
<dbReference type="InterPro" id="IPR011250">
    <property type="entry name" value="OMP/PagP_B-barrel"/>
</dbReference>
<dbReference type="RefSeq" id="WP_028158025.1">
    <property type="nucleotide sequence ID" value="NZ_CP081350.1"/>
</dbReference>
<keyword evidence="3" id="KW-0472">Membrane</keyword>
<evidence type="ECO:0000256" key="1">
    <source>
        <dbReference type="ARBA" id="ARBA00004442"/>
    </source>
</evidence>
<gene>
    <name evidence="8" type="ORF">MA20_05160</name>
</gene>
<comment type="similarity">
    <text evidence="5">Belongs to the Omp25/RopB family.</text>
</comment>
<name>A0A0A3Y5G8_BRAJP</name>
<comment type="subcellular location">
    <subcellularLocation>
        <location evidence="1">Cell outer membrane</location>
    </subcellularLocation>
</comment>
<evidence type="ECO:0000256" key="6">
    <source>
        <dbReference type="SAM" id="SignalP"/>
    </source>
</evidence>
<dbReference type="GO" id="GO:0009279">
    <property type="term" value="C:cell outer membrane"/>
    <property type="evidence" value="ECO:0007669"/>
    <property type="project" value="UniProtKB-SubCell"/>
</dbReference>
<dbReference type="Proteomes" id="UP000030377">
    <property type="component" value="Unassembled WGS sequence"/>
</dbReference>
<feature type="chain" id="PRO_5002016906" description="Outer membrane protein beta-barrel domain-containing protein" evidence="6">
    <location>
        <begin position="20"/>
        <end position="295"/>
    </location>
</feature>
<evidence type="ECO:0000256" key="3">
    <source>
        <dbReference type="ARBA" id="ARBA00023136"/>
    </source>
</evidence>
<evidence type="ECO:0000259" key="7">
    <source>
        <dbReference type="Pfam" id="PF13505"/>
    </source>
</evidence>
<evidence type="ECO:0000256" key="2">
    <source>
        <dbReference type="ARBA" id="ARBA00022729"/>
    </source>
</evidence>
<organism evidence="8 9">
    <name type="scientific">Bradyrhizobium japonicum</name>
    <dbReference type="NCBI Taxonomy" id="375"/>
    <lineage>
        <taxon>Bacteria</taxon>
        <taxon>Pseudomonadati</taxon>
        <taxon>Pseudomonadota</taxon>
        <taxon>Alphaproteobacteria</taxon>
        <taxon>Hyphomicrobiales</taxon>
        <taxon>Nitrobacteraceae</taxon>
        <taxon>Bradyrhizobium</taxon>
    </lineage>
</organism>
<dbReference type="PANTHER" id="PTHR34001">
    <property type="entry name" value="BLL7405 PROTEIN"/>
    <property type="match status" value="1"/>
</dbReference>
<sequence>MRRLMLAAAMLGTVSAAHAADMPDLPVLRGGFTDGLSKTTRNWDGFYAGGSFGYSSASTDFSQSVVGLTNFIFRDSVLQGPTSSWSLLNKTTTQGANFGGFVGRNWQWYDAVLGLEGTYTYFNKIASQSSGSNSLDIVNPPGDVPPTGVTNHYLTTLTGTAAATVKDMVTLRGRVGWDGGDFMPYAFAGAAVGRMDVSRTVSSDVKLRQDATVQDAFGNVITIIGTPQPVPAQSQTQTQHRTNNFVVGWVAGLGLEYCLWEGLFARVEYEYVKFSPVMNTSVTLNNARVGLGYKF</sequence>
<evidence type="ECO:0000256" key="5">
    <source>
        <dbReference type="ARBA" id="ARBA00038306"/>
    </source>
</evidence>
<feature type="signal peptide" evidence="6">
    <location>
        <begin position="1"/>
        <end position="19"/>
    </location>
</feature>
<reference evidence="8 9" key="1">
    <citation type="submission" date="2014-09" db="EMBL/GenBank/DDBJ databases">
        <title>Draft genome of Bradyrhizobium japonicum Is-34.</title>
        <authorList>
            <person name="Tsurumaru H."/>
            <person name="Yamakawa T."/>
            <person name="Hashimoto S."/>
            <person name="Okizaki K."/>
            <person name="Kanesaki Y."/>
            <person name="Yoshikawa H."/>
            <person name="Yajima S."/>
        </authorList>
    </citation>
    <scope>NUCLEOTIDE SEQUENCE [LARGE SCALE GENOMIC DNA]</scope>
    <source>
        <strain evidence="8 9">Is-34</strain>
    </source>
</reference>
<proteinExistence type="inferred from homology"/>
<feature type="domain" description="Outer membrane protein beta-barrel" evidence="7">
    <location>
        <begin position="7"/>
        <end position="295"/>
    </location>
</feature>
<dbReference type="PANTHER" id="PTHR34001:SF3">
    <property type="entry name" value="BLL7405 PROTEIN"/>
    <property type="match status" value="1"/>
</dbReference>
<evidence type="ECO:0000256" key="4">
    <source>
        <dbReference type="ARBA" id="ARBA00023237"/>
    </source>
</evidence>
<keyword evidence="4" id="KW-0998">Cell outer membrane</keyword>
<dbReference type="AlphaFoldDB" id="A0A0A3Y5G8"/>
<protein>
    <recommendedName>
        <fullName evidence="7">Outer membrane protein beta-barrel domain-containing protein</fullName>
    </recommendedName>
</protein>